<protein>
    <submittedName>
        <fullName evidence="9">Si:dkey-228d14.5</fullName>
    </submittedName>
</protein>
<proteinExistence type="inferred from homology"/>
<accession>A0AAQ4NUZ6</accession>
<keyword evidence="4 6" id="KW-1133">Transmembrane helix</keyword>
<evidence type="ECO:0000256" key="1">
    <source>
        <dbReference type="ARBA" id="ARBA00004127"/>
    </source>
</evidence>
<evidence type="ECO:0000256" key="2">
    <source>
        <dbReference type="ARBA" id="ARBA00006565"/>
    </source>
</evidence>
<evidence type="ECO:0000256" key="7">
    <source>
        <dbReference type="SAM" id="SignalP"/>
    </source>
</evidence>
<sequence length="303" mass="33877">MFVFLLVLLSNMLAKRRVSGLYLGVHAMVSHSRSEGFLSRTEGLCRRPGPSTVTDMVLWTILPISLSLVSFLGTWTVYGLAFANRHVCSLSDWGPNYYCKENQTTDCCLVPTISSSGIGAPENSLFTATINAGSFLFLVFCIFHHAHVMEKHACHSMLSKFALVFGVVAALGAFAAGNCNPGYLALLHYLGAALSFMCICFYTVLLTALTGKCVLTGYEKFLYPFRIASTVVQTLVTICYTILFAQEEYYYNHLSAIFEWMLSVNLELFELSFVVEFWFFSSFMLANLLSRREEEKPLMLTLS</sequence>
<dbReference type="GO" id="GO:0072659">
    <property type="term" value="P:protein localization to plasma membrane"/>
    <property type="evidence" value="ECO:0007669"/>
    <property type="project" value="TreeGrafter"/>
</dbReference>
<organism evidence="9 10">
    <name type="scientific">Gasterosteus aculeatus aculeatus</name>
    <name type="common">three-spined stickleback</name>
    <dbReference type="NCBI Taxonomy" id="481459"/>
    <lineage>
        <taxon>Eukaryota</taxon>
        <taxon>Metazoa</taxon>
        <taxon>Chordata</taxon>
        <taxon>Craniata</taxon>
        <taxon>Vertebrata</taxon>
        <taxon>Euteleostomi</taxon>
        <taxon>Actinopterygii</taxon>
        <taxon>Neopterygii</taxon>
        <taxon>Teleostei</taxon>
        <taxon>Neoteleostei</taxon>
        <taxon>Acanthomorphata</taxon>
        <taxon>Eupercaria</taxon>
        <taxon>Perciformes</taxon>
        <taxon>Cottioidei</taxon>
        <taxon>Gasterosteales</taxon>
        <taxon>Gasterosteidae</taxon>
        <taxon>Gasterosteus</taxon>
    </lineage>
</organism>
<dbReference type="InterPro" id="IPR019402">
    <property type="entry name" value="CWH43_N"/>
</dbReference>
<evidence type="ECO:0000256" key="5">
    <source>
        <dbReference type="ARBA" id="ARBA00023136"/>
    </source>
</evidence>
<dbReference type="Proteomes" id="UP000007635">
    <property type="component" value="Chromosome VI"/>
</dbReference>
<dbReference type="GeneTree" id="ENSGT01030000234578"/>
<evidence type="ECO:0000256" key="3">
    <source>
        <dbReference type="ARBA" id="ARBA00022692"/>
    </source>
</evidence>
<reference evidence="9 10" key="1">
    <citation type="journal article" date="2021" name="G3 (Bethesda)">
        <title>Improved contiguity of the threespine stickleback genome using long-read sequencing.</title>
        <authorList>
            <person name="Nath S."/>
            <person name="Shaw D.E."/>
            <person name="White M.A."/>
        </authorList>
    </citation>
    <scope>NUCLEOTIDE SEQUENCE [LARGE SCALE GENOMIC DNA]</scope>
    <source>
        <strain evidence="9 10">Lake Benthic</strain>
    </source>
</reference>
<feature type="signal peptide" evidence="7">
    <location>
        <begin position="1"/>
        <end position="20"/>
    </location>
</feature>
<dbReference type="PANTHER" id="PTHR21324">
    <property type="entry name" value="FASTING-INDUCIBLE INTEGRAL MEMBRANE PROTEIN TM6P1-RELATED"/>
    <property type="match status" value="1"/>
</dbReference>
<feature type="chain" id="PRO_5043003876" evidence="7">
    <location>
        <begin position="21"/>
        <end position="303"/>
    </location>
</feature>
<evidence type="ECO:0000313" key="10">
    <source>
        <dbReference type="Proteomes" id="UP000007635"/>
    </source>
</evidence>
<comment type="subcellular location">
    <subcellularLocation>
        <location evidence="1">Endomembrane system</location>
        <topology evidence="1">Multi-pass membrane protein</topology>
    </subcellularLocation>
</comment>
<dbReference type="GO" id="GO:0012505">
    <property type="term" value="C:endomembrane system"/>
    <property type="evidence" value="ECO:0007669"/>
    <property type="project" value="UniProtKB-SubCell"/>
</dbReference>
<feature type="transmembrane region" description="Helical" evidence="6">
    <location>
        <begin position="183"/>
        <end position="209"/>
    </location>
</feature>
<reference evidence="9" key="3">
    <citation type="submission" date="2025-09" db="UniProtKB">
        <authorList>
            <consortium name="Ensembl"/>
        </authorList>
    </citation>
    <scope>IDENTIFICATION</scope>
</reference>
<dbReference type="AlphaFoldDB" id="A0AAQ4NUZ6"/>
<comment type="similarity">
    <text evidence="2">Belongs to the DRAM/TMEM150 family.</text>
</comment>
<keyword evidence="10" id="KW-1185">Reference proteome</keyword>
<feature type="transmembrane region" description="Helical" evidence="6">
    <location>
        <begin position="268"/>
        <end position="289"/>
    </location>
</feature>
<feature type="domain" description="CWH43-like N-terminal" evidence="8">
    <location>
        <begin position="59"/>
        <end position="278"/>
    </location>
</feature>
<evidence type="ECO:0000313" key="9">
    <source>
        <dbReference type="Ensembl" id="ENSGACP00000029141.1"/>
    </source>
</evidence>
<dbReference type="InterPro" id="IPR050911">
    <property type="entry name" value="DRAM/TMEM150_Autophagy_Mod"/>
</dbReference>
<name>A0AAQ4NUZ6_GASAC</name>
<dbReference type="PANTHER" id="PTHR21324:SF13">
    <property type="entry name" value="SI:DKEY-228D14.5"/>
    <property type="match status" value="1"/>
</dbReference>
<dbReference type="Ensembl" id="ENSGACT00000035937.1">
    <property type="protein sequence ID" value="ENSGACP00000029141.1"/>
    <property type="gene ID" value="ENSGACG00000007851.2"/>
</dbReference>
<dbReference type="Pfam" id="PF10277">
    <property type="entry name" value="Frag1"/>
    <property type="match status" value="1"/>
</dbReference>
<keyword evidence="3 6" id="KW-0812">Transmembrane</keyword>
<reference evidence="9" key="2">
    <citation type="submission" date="2025-08" db="UniProtKB">
        <authorList>
            <consortium name="Ensembl"/>
        </authorList>
    </citation>
    <scope>IDENTIFICATION</scope>
</reference>
<feature type="transmembrane region" description="Helical" evidence="6">
    <location>
        <begin position="157"/>
        <end position="177"/>
    </location>
</feature>
<keyword evidence="5 6" id="KW-0472">Membrane</keyword>
<feature type="transmembrane region" description="Helical" evidence="6">
    <location>
        <begin position="56"/>
        <end position="81"/>
    </location>
</feature>
<evidence type="ECO:0000256" key="4">
    <source>
        <dbReference type="ARBA" id="ARBA00022989"/>
    </source>
</evidence>
<keyword evidence="7" id="KW-0732">Signal</keyword>
<evidence type="ECO:0000259" key="8">
    <source>
        <dbReference type="Pfam" id="PF10277"/>
    </source>
</evidence>
<dbReference type="GO" id="GO:0005886">
    <property type="term" value="C:plasma membrane"/>
    <property type="evidence" value="ECO:0007669"/>
    <property type="project" value="TreeGrafter"/>
</dbReference>
<evidence type="ECO:0000256" key="6">
    <source>
        <dbReference type="SAM" id="Phobius"/>
    </source>
</evidence>
<feature type="transmembrane region" description="Helical" evidence="6">
    <location>
        <begin position="221"/>
        <end position="245"/>
    </location>
</feature>